<accession>A0A6A6BS11</accession>
<keyword evidence="3" id="KW-1185">Reference proteome</keyword>
<proteinExistence type="predicted"/>
<protein>
    <recommendedName>
        <fullName evidence="4">Pal1 cell morphology protein</fullName>
    </recommendedName>
</protein>
<dbReference type="Pfam" id="PF08316">
    <property type="entry name" value="Pal1"/>
    <property type="match status" value="1"/>
</dbReference>
<feature type="compositionally biased region" description="Basic and acidic residues" evidence="1">
    <location>
        <begin position="320"/>
        <end position="329"/>
    </location>
</feature>
<sequence>MEPAGSADMKSAHQYLIDPLMGPEPSEETGPGSHFRSTFDSLPKGRSGRNSYPSPPNSAGKEAFPQFHPQTTGSSSKTNPFRKSSLSSKDGSYVTAQPISSGYATPPSSASPRRSTNPFRDNSYPSPPHSRRSSDHHHRSPGHRHVTEGRPRRSSSLRERYPGDRSVYPLDELRREEKLARRSPHLNKRHLPGPDTIDRLDQIGGKYHHEGPYDATLLARNTDIKTSPIAAVAESNAEALRATPRENIMDALEKHYPIEGTAAVPPGTRDRFGRVYNYREGEDMMIADGGNYKRWDDVEYRPNDIKGKGEPLFDAEEYEAAGRKKRDDDYGIEMTTRPRNKSDAAPYNAEWQREEGVHRSNTTGRKVTEGIKKRISHIRKKTKE</sequence>
<feature type="compositionally biased region" description="Basic and acidic residues" evidence="1">
    <location>
        <begin position="145"/>
        <end position="163"/>
    </location>
</feature>
<feature type="compositionally biased region" description="Basic and acidic residues" evidence="1">
    <location>
        <begin position="196"/>
        <end position="205"/>
    </location>
</feature>
<evidence type="ECO:0000313" key="2">
    <source>
        <dbReference type="EMBL" id="KAF2146790.1"/>
    </source>
</evidence>
<gene>
    <name evidence="2" type="ORF">K452DRAFT_315009</name>
</gene>
<dbReference type="PANTHER" id="PTHR28307">
    <property type="entry name" value="PROTEIN PAL1"/>
    <property type="match status" value="1"/>
</dbReference>
<feature type="region of interest" description="Disordered" evidence="1">
    <location>
        <begin position="1"/>
        <end position="205"/>
    </location>
</feature>
<dbReference type="InterPro" id="IPR013226">
    <property type="entry name" value="Pal1"/>
</dbReference>
<dbReference type="Proteomes" id="UP000799438">
    <property type="component" value="Unassembled WGS sequence"/>
</dbReference>
<dbReference type="PANTHER" id="PTHR28307:SF1">
    <property type="entry name" value="PAL1 CELL MORPHOLOGY PROTEIN"/>
    <property type="match status" value="1"/>
</dbReference>
<dbReference type="AlphaFoldDB" id="A0A6A6BS11"/>
<feature type="compositionally biased region" description="Basic residues" evidence="1">
    <location>
        <begin position="129"/>
        <end position="144"/>
    </location>
</feature>
<dbReference type="EMBL" id="ML995475">
    <property type="protein sequence ID" value="KAF2146790.1"/>
    <property type="molecule type" value="Genomic_DNA"/>
</dbReference>
<evidence type="ECO:0000313" key="3">
    <source>
        <dbReference type="Proteomes" id="UP000799438"/>
    </source>
</evidence>
<dbReference type="OrthoDB" id="5389892at2759"/>
<feature type="region of interest" description="Disordered" evidence="1">
    <location>
        <begin position="319"/>
        <end position="368"/>
    </location>
</feature>
<feature type="compositionally biased region" description="Basic residues" evidence="1">
    <location>
        <begin position="181"/>
        <end position="191"/>
    </location>
</feature>
<dbReference type="GO" id="GO:0005737">
    <property type="term" value="C:cytoplasm"/>
    <property type="evidence" value="ECO:0007669"/>
    <property type="project" value="TreeGrafter"/>
</dbReference>
<dbReference type="RefSeq" id="XP_033402499.1">
    <property type="nucleotide sequence ID" value="XM_033543824.1"/>
</dbReference>
<reference evidence="2" key="1">
    <citation type="journal article" date="2020" name="Stud. Mycol.">
        <title>101 Dothideomycetes genomes: a test case for predicting lifestyles and emergence of pathogens.</title>
        <authorList>
            <person name="Haridas S."/>
            <person name="Albert R."/>
            <person name="Binder M."/>
            <person name="Bloem J."/>
            <person name="Labutti K."/>
            <person name="Salamov A."/>
            <person name="Andreopoulos B."/>
            <person name="Baker S."/>
            <person name="Barry K."/>
            <person name="Bills G."/>
            <person name="Bluhm B."/>
            <person name="Cannon C."/>
            <person name="Castanera R."/>
            <person name="Culley D."/>
            <person name="Daum C."/>
            <person name="Ezra D."/>
            <person name="Gonzalez J."/>
            <person name="Henrissat B."/>
            <person name="Kuo A."/>
            <person name="Liang C."/>
            <person name="Lipzen A."/>
            <person name="Lutzoni F."/>
            <person name="Magnuson J."/>
            <person name="Mondo S."/>
            <person name="Nolan M."/>
            <person name="Ohm R."/>
            <person name="Pangilinan J."/>
            <person name="Park H.-J."/>
            <person name="Ramirez L."/>
            <person name="Alfaro M."/>
            <person name="Sun H."/>
            <person name="Tritt A."/>
            <person name="Yoshinaga Y."/>
            <person name="Zwiers L.-H."/>
            <person name="Turgeon B."/>
            <person name="Goodwin S."/>
            <person name="Spatafora J."/>
            <person name="Crous P."/>
            <person name="Grigoriev I."/>
        </authorList>
    </citation>
    <scope>NUCLEOTIDE SEQUENCE</scope>
    <source>
        <strain evidence="2">CBS 121167</strain>
    </source>
</reference>
<feature type="compositionally biased region" description="Basic and acidic residues" evidence="1">
    <location>
        <begin position="171"/>
        <end position="180"/>
    </location>
</feature>
<evidence type="ECO:0000256" key="1">
    <source>
        <dbReference type="SAM" id="MobiDB-lite"/>
    </source>
</evidence>
<organism evidence="2 3">
    <name type="scientific">Aplosporella prunicola CBS 121167</name>
    <dbReference type="NCBI Taxonomy" id="1176127"/>
    <lineage>
        <taxon>Eukaryota</taxon>
        <taxon>Fungi</taxon>
        <taxon>Dikarya</taxon>
        <taxon>Ascomycota</taxon>
        <taxon>Pezizomycotina</taxon>
        <taxon>Dothideomycetes</taxon>
        <taxon>Dothideomycetes incertae sedis</taxon>
        <taxon>Botryosphaeriales</taxon>
        <taxon>Aplosporellaceae</taxon>
        <taxon>Aplosporella</taxon>
    </lineage>
</organism>
<name>A0A6A6BS11_9PEZI</name>
<dbReference type="GeneID" id="54301321"/>
<feature type="compositionally biased region" description="Polar residues" evidence="1">
    <location>
        <begin position="68"/>
        <end position="103"/>
    </location>
</feature>
<feature type="compositionally biased region" description="Low complexity" evidence="1">
    <location>
        <begin position="104"/>
        <end position="118"/>
    </location>
</feature>
<evidence type="ECO:0008006" key="4">
    <source>
        <dbReference type="Google" id="ProtNLM"/>
    </source>
</evidence>